<evidence type="ECO:0000256" key="2">
    <source>
        <dbReference type="ARBA" id="ARBA00022729"/>
    </source>
</evidence>
<sequence>EKLIRIDDRVPSNDRPVSCVSSPYRSGRFCSILINFEETTTVRVTMIVNFLNVIVSALLLVNLLAGASQTEAYQVRKEISFNWIRESSDVIRNQTAILLQRDGYESDRMQVRTDDGYLLTVYRMLPKKSRLGVVLFHHGIRQSSDMWMFLGPKRSLAYQLYEAGYDVWFSNSRASPESEGHERLDRDSDHYWDFSFHEIGVEDLSAVIDYIIAATDRKSLHFVGYSEAGSAILALLSELPGYNQKMASVELIAPPAFMQYGQFAWIARMVQPIRALFPWSVYYTRDALPTQICTLFRNECCSLFGQMNDRGTGNGTRTERSPGSPNRPRAGCFDLEDVSLKQLEHYRQIIASGRFQQFDYGYAVNLHRYKRNTPPDYCLWDVTARIALHYGNKDKTVDWRGVEQLARKLPKTMELQKTLYKGFSHRDFYRSPKTQATVYANILKSIKRHSTVQ</sequence>
<dbReference type="InterPro" id="IPR000073">
    <property type="entry name" value="AB_hydrolase_1"/>
</dbReference>
<dbReference type="STRING" id="112268.A0A182W251"/>
<keyword evidence="4" id="KW-0442">Lipid degradation</keyword>
<feature type="domain" description="AB hydrolase-1" evidence="9">
    <location>
        <begin position="133"/>
        <end position="413"/>
    </location>
</feature>
<keyword evidence="2" id="KW-0732">Signal</keyword>
<dbReference type="Proteomes" id="UP000075920">
    <property type="component" value="Unassembled WGS sequence"/>
</dbReference>
<keyword evidence="6" id="KW-0325">Glycoprotein</keyword>
<keyword evidence="8" id="KW-0812">Transmembrane</keyword>
<evidence type="ECO:0000256" key="8">
    <source>
        <dbReference type="SAM" id="Phobius"/>
    </source>
</evidence>
<name>A0A182W251_9DIPT</name>
<reference evidence="10" key="2">
    <citation type="submission" date="2020-05" db="UniProtKB">
        <authorList>
            <consortium name="EnsemblMetazoa"/>
        </authorList>
    </citation>
    <scope>IDENTIFICATION</scope>
    <source>
        <strain evidence="10">MINIMUS1</strain>
    </source>
</reference>
<keyword evidence="11" id="KW-1185">Reference proteome</keyword>
<reference evidence="11" key="1">
    <citation type="submission" date="2013-03" db="EMBL/GenBank/DDBJ databases">
        <title>The Genome Sequence of Anopheles minimus MINIMUS1.</title>
        <authorList>
            <consortium name="The Broad Institute Genomics Platform"/>
            <person name="Neafsey D.E."/>
            <person name="Walton C."/>
            <person name="Walker B."/>
            <person name="Young S.K."/>
            <person name="Zeng Q."/>
            <person name="Gargeya S."/>
            <person name="Fitzgerald M."/>
            <person name="Haas B."/>
            <person name="Abouelleil A."/>
            <person name="Allen A.W."/>
            <person name="Alvarado L."/>
            <person name="Arachchi H.M."/>
            <person name="Berlin A.M."/>
            <person name="Chapman S.B."/>
            <person name="Gainer-Dewar J."/>
            <person name="Goldberg J."/>
            <person name="Griggs A."/>
            <person name="Gujja S."/>
            <person name="Hansen M."/>
            <person name="Howarth C."/>
            <person name="Imamovic A."/>
            <person name="Ireland A."/>
            <person name="Larimer J."/>
            <person name="McCowan C."/>
            <person name="Murphy C."/>
            <person name="Pearson M."/>
            <person name="Poon T.W."/>
            <person name="Priest M."/>
            <person name="Roberts A."/>
            <person name="Saif S."/>
            <person name="Shea T."/>
            <person name="Sisk P."/>
            <person name="Sykes S."/>
            <person name="Wortman J."/>
            <person name="Nusbaum C."/>
            <person name="Birren B."/>
        </authorList>
    </citation>
    <scope>NUCLEOTIDE SEQUENCE [LARGE SCALE GENOMIC DNA]</scope>
    <source>
        <strain evidence="11">MINIMUS1</strain>
    </source>
</reference>
<dbReference type="Gene3D" id="3.40.50.1820">
    <property type="entry name" value="alpha/beta hydrolase"/>
    <property type="match status" value="1"/>
</dbReference>
<evidence type="ECO:0000256" key="6">
    <source>
        <dbReference type="ARBA" id="ARBA00023180"/>
    </source>
</evidence>
<dbReference type="PANTHER" id="PTHR11005">
    <property type="entry name" value="LYSOSOMAL ACID LIPASE-RELATED"/>
    <property type="match status" value="1"/>
</dbReference>
<feature type="active site" description="Charge relay system" evidence="7">
    <location>
        <position position="394"/>
    </location>
</feature>
<dbReference type="Pfam" id="PF00561">
    <property type="entry name" value="Abhydrolase_1"/>
    <property type="match status" value="1"/>
</dbReference>
<keyword evidence="5" id="KW-0443">Lipid metabolism</keyword>
<dbReference type="VEuPathDB" id="VectorBase:AMIN004411"/>
<comment type="similarity">
    <text evidence="1">Belongs to the AB hydrolase superfamily. Lipase family.</text>
</comment>
<keyword evidence="3" id="KW-0378">Hydrolase</keyword>
<evidence type="ECO:0000256" key="7">
    <source>
        <dbReference type="PIRSR" id="PIRSR000862-1"/>
    </source>
</evidence>
<evidence type="ECO:0000256" key="4">
    <source>
        <dbReference type="ARBA" id="ARBA00022963"/>
    </source>
</evidence>
<evidence type="ECO:0000256" key="3">
    <source>
        <dbReference type="ARBA" id="ARBA00022801"/>
    </source>
</evidence>
<feature type="transmembrane region" description="Helical" evidence="8">
    <location>
        <begin position="46"/>
        <end position="67"/>
    </location>
</feature>
<keyword evidence="8" id="KW-1133">Transmembrane helix</keyword>
<organism evidence="10 11">
    <name type="scientific">Anopheles minimus</name>
    <dbReference type="NCBI Taxonomy" id="112268"/>
    <lineage>
        <taxon>Eukaryota</taxon>
        <taxon>Metazoa</taxon>
        <taxon>Ecdysozoa</taxon>
        <taxon>Arthropoda</taxon>
        <taxon>Hexapoda</taxon>
        <taxon>Insecta</taxon>
        <taxon>Pterygota</taxon>
        <taxon>Neoptera</taxon>
        <taxon>Endopterygota</taxon>
        <taxon>Diptera</taxon>
        <taxon>Nematocera</taxon>
        <taxon>Culicoidea</taxon>
        <taxon>Culicidae</taxon>
        <taxon>Anophelinae</taxon>
        <taxon>Anopheles</taxon>
    </lineage>
</organism>
<protein>
    <recommendedName>
        <fullName evidence="9">AB hydrolase-1 domain-containing protein</fullName>
    </recommendedName>
</protein>
<dbReference type="GO" id="GO:0016788">
    <property type="term" value="F:hydrolase activity, acting on ester bonds"/>
    <property type="evidence" value="ECO:0007669"/>
    <property type="project" value="InterPro"/>
</dbReference>
<keyword evidence="8" id="KW-0472">Membrane</keyword>
<evidence type="ECO:0000313" key="11">
    <source>
        <dbReference type="Proteomes" id="UP000075920"/>
    </source>
</evidence>
<feature type="active site" description="Charge relay system" evidence="7">
    <location>
        <position position="425"/>
    </location>
</feature>
<feature type="active site" description="Nucleophile" evidence="7">
    <location>
        <position position="226"/>
    </location>
</feature>
<proteinExistence type="inferred from homology"/>
<dbReference type="InterPro" id="IPR025483">
    <property type="entry name" value="Lipase_euk"/>
</dbReference>
<evidence type="ECO:0000256" key="5">
    <source>
        <dbReference type="ARBA" id="ARBA00023098"/>
    </source>
</evidence>
<dbReference type="InterPro" id="IPR029058">
    <property type="entry name" value="AB_hydrolase_fold"/>
</dbReference>
<dbReference type="SUPFAM" id="SSF53474">
    <property type="entry name" value="alpha/beta-Hydrolases"/>
    <property type="match status" value="1"/>
</dbReference>
<accession>A0A182W251</accession>
<evidence type="ECO:0000313" key="10">
    <source>
        <dbReference type="EnsemblMetazoa" id="AMIN004411-PA"/>
    </source>
</evidence>
<dbReference type="GO" id="GO:0016042">
    <property type="term" value="P:lipid catabolic process"/>
    <property type="evidence" value="ECO:0007669"/>
    <property type="project" value="UniProtKB-KW"/>
</dbReference>
<dbReference type="EnsemblMetazoa" id="AMIN004411-RA">
    <property type="protein sequence ID" value="AMIN004411-PA"/>
    <property type="gene ID" value="AMIN004411"/>
</dbReference>
<evidence type="ECO:0000256" key="1">
    <source>
        <dbReference type="ARBA" id="ARBA00010701"/>
    </source>
</evidence>
<dbReference type="AlphaFoldDB" id="A0A182W251"/>
<dbReference type="FunFam" id="3.40.50.1820:FF:000057">
    <property type="entry name" value="Lipase"/>
    <property type="match status" value="1"/>
</dbReference>
<dbReference type="PIRSF" id="PIRSF000862">
    <property type="entry name" value="Steryl_ester_lip"/>
    <property type="match status" value="1"/>
</dbReference>
<evidence type="ECO:0000259" key="9">
    <source>
        <dbReference type="Pfam" id="PF00561"/>
    </source>
</evidence>